<name>A0ACA9PZZ5_9GLOM</name>
<keyword evidence="2" id="KW-1185">Reference proteome</keyword>
<comment type="caution">
    <text evidence="1">The sequence shown here is derived from an EMBL/GenBank/DDBJ whole genome shotgun (WGS) entry which is preliminary data.</text>
</comment>
<gene>
    <name evidence="1" type="ORF">RPERSI_LOCUS11614</name>
</gene>
<protein>
    <submittedName>
        <fullName evidence="1">4486_t:CDS:1</fullName>
    </submittedName>
</protein>
<proteinExistence type="predicted"/>
<evidence type="ECO:0000313" key="2">
    <source>
        <dbReference type="Proteomes" id="UP000789920"/>
    </source>
</evidence>
<feature type="non-terminal residue" evidence="1">
    <location>
        <position position="242"/>
    </location>
</feature>
<dbReference type="Proteomes" id="UP000789920">
    <property type="component" value="Unassembled WGS sequence"/>
</dbReference>
<feature type="non-terminal residue" evidence="1">
    <location>
        <position position="1"/>
    </location>
</feature>
<accession>A0ACA9PZZ5</accession>
<organism evidence="1 2">
    <name type="scientific">Racocetra persica</name>
    <dbReference type="NCBI Taxonomy" id="160502"/>
    <lineage>
        <taxon>Eukaryota</taxon>
        <taxon>Fungi</taxon>
        <taxon>Fungi incertae sedis</taxon>
        <taxon>Mucoromycota</taxon>
        <taxon>Glomeromycotina</taxon>
        <taxon>Glomeromycetes</taxon>
        <taxon>Diversisporales</taxon>
        <taxon>Gigasporaceae</taxon>
        <taxon>Racocetra</taxon>
    </lineage>
</organism>
<reference evidence="1" key="1">
    <citation type="submission" date="2021-06" db="EMBL/GenBank/DDBJ databases">
        <authorList>
            <person name="Kallberg Y."/>
            <person name="Tangrot J."/>
            <person name="Rosling A."/>
        </authorList>
    </citation>
    <scope>NUCLEOTIDE SEQUENCE</scope>
    <source>
        <strain evidence="1">MA461A</strain>
    </source>
</reference>
<dbReference type="EMBL" id="CAJVQC010024014">
    <property type="protein sequence ID" value="CAG8724864.1"/>
    <property type="molecule type" value="Genomic_DNA"/>
</dbReference>
<evidence type="ECO:0000313" key="1">
    <source>
        <dbReference type="EMBL" id="CAG8724864.1"/>
    </source>
</evidence>
<sequence>KNIPIILLQSSLQTKKKALDRGKKCFKISWIWQHFKETKIRDVDREEIPIIVFQEKNDDNTNCDTSYVYTSRLTENAINNKQGVSNIKKYSEARKNQLRQLLTIWVIKDLQTIYVGVSKISEYLHTIADCPTPQSDFNTKKDLKYLKKILLLDDEWDTINDLVEILQLFAEATNYLGGNLFDNDTSDEEEKNEQDYTPINPRYKNLCFVSFAERFATENLLHKKYDKMKNNIDKEKKNIRTE</sequence>